<dbReference type="InterPro" id="IPR050363">
    <property type="entry name" value="MIP/Aquaporin"/>
</dbReference>
<evidence type="ECO:0000256" key="11">
    <source>
        <dbReference type="SAM" id="Phobius"/>
    </source>
</evidence>
<keyword evidence="13" id="KW-1185">Reference proteome</keyword>
<dbReference type="Proteomes" id="UP000192578">
    <property type="component" value="Unassembled WGS sequence"/>
</dbReference>
<reference evidence="13" key="1">
    <citation type="submission" date="2017-01" db="EMBL/GenBank/DDBJ databases">
        <title>Comparative genomics of anhydrobiosis in the tardigrade Hypsibius dujardini.</title>
        <authorList>
            <person name="Yoshida Y."/>
            <person name="Koutsovoulos G."/>
            <person name="Laetsch D."/>
            <person name="Stevens L."/>
            <person name="Kumar S."/>
            <person name="Horikawa D."/>
            <person name="Ishino K."/>
            <person name="Komine S."/>
            <person name="Tomita M."/>
            <person name="Blaxter M."/>
            <person name="Arakawa K."/>
        </authorList>
    </citation>
    <scope>NUCLEOTIDE SEQUENCE [LARGE SCALE GENOMIC DNA]</scope>
    <source>
        <strain evidence="13">Z151</strain>
    </source>
</reference>
<evidence type="ECO:0000313" key="12">
    <source>
        <dbReference type="EMBL" id="OQV17229.1"/>
    </source>
</evidence>
<comment type="caution">
    <text evidence="12">The sequence shown here is derived from an EMBL/GenBank/DDBJ whole genome shotgun (WGS) entry which is preliminary data.</text>
</comment>
<protein>
    <submittedName>
        <fullName evidence="12">Aquaporin-10</fullName>
    </submittedName>
</protein>
<gene>
    <name evidence="12" type="ORF">BV898_08627</name>
</gene>
<dbReference type="GO" id="GO:0015254">
    <property type="term" value="F:glycerol channel activity"/>
    <property type="evidence" value="ECO:0007669"/>
    <property type="project" value="TreeGrafter"/>
</dbReference>
<evidence type="ECO:0000256" key="8">
    <source>
        <dbReference type="ARBA" id="ARBA00023136"/>
    </source>
</evidence>
<evidence type="ECO:0000256" key="6">
    <source>
        <dbReference type="ARBA" id="ARBA00022989"/>
    </source>
</evidence>
<evidence type="ECO:0000313" key="13">
    <source>
        <dbReference type="Proteomes" id="UP000192578"/>
    </source>
</evidence>
<dbReference type="PANTHER" id="PTHR43829">
    <property type="entry name" value="AQUAPORIN OR AQUAGLYCEROPORIN RELATED"/>
    <property type="match status" value="1"/>
</dbReference>
<feature type="transmembrane region" description="Helical" evidence="11">
    <location>
        <begin position="176"/>
        <end position="194"/>
    </location>
</feature>
<keyword evidence="6 11" id="KW-1133">Transmembrane helix</keyword>
<dbReference type="OrthoDB" id="3222at2759"/>
<evidence type="ECO:0000256" key="4">
    <source>
        <dbReference type="ARBA" id="ARBA00022475"/>
    </source>
</evidence>
<name>A0A1W0WPW5_HYPEX</name>
<comment type="function">
    <text evidence="9">Aquaglyceroporin that may modulate the water content and osmolytes during anhydrobiosis.</text>
</comment>
<sequence>MVVKNDHARRFIAEFFGTYLFVAFSLGCLSQVIYAIELGGQYSDTSAFFIVCVGEGLGLTLGMYAAYGVSGGHLNPIISMALALKGTLSVVAMLVDWLAQYTAVFLAAWSVYALYYNAEHEFLGDTSSNRSRDMTTEERALNSKIAASIFASQPQNYSDPDGIGIWGTGYRWRVTAPNVILNSALFTMIYVGLIDRKNTTTDLRHVPVLSGVLLAVIGLSIGFNCGTALNPARDFCSRVISSVVGWNFNLNSGVTLWWFLVPVILPHLGAIIGLALYQLLIGNHFPKIPRAVLGSDNTRPIPDDGTILVFHSAVKRNQTDRTADVKVIS</sequence>
<dbReference type="AlphaFoldDB" id="A0A1W0WPW5"/>
<organism evidence="12 13">
    <name type="scientific">Hypsibius exemplaris</name>
    <name type="common">Freshwater tardigrade</name>
    <dbReference type="NCBI Taxonomy" id="2072580"/>
    <lineage>
        <taxon>Eukaryota</taxon>
        <taxon>Metazoa</taxon>
        <taxon>Ecdysozoa</taxon>
        <taxon>Tardigrada</taxon>
        <taxon>Eutardigrada</taxon>
        <taxon>Parachela</taxon>
        <taxon>Hypsibioidea</taxon>
        <taxon>Hypsibiidae</taxon>
        <taxon>Hypsibius</taxon>
    </lineage>
</organism>
<keyword evidence="5 10" id="KW-0812">Transmembrane</keyword>
<feature type="transmembrane region" description="Helical" evidence="11">
    <location>
        <begin position="256"/>
        <end position="280"/>
    </location>
</feature>
<dbReference type="GO" id="GO:0016323">
    <property type="term" value="C:basolateral plasma membrane"/>
    <property type="evidence" value="ECO:0007669"/>
    <property type="project" value="TreeGrafter"/>
</dbReference>
<evidence type="ECO:0000256" key="7">
    <source>
        <dbReference type="ARBA" id="ARBA00023016"/>
    </source>
</evidence>
<proteinExistence type="inferred from homology"/>
<dbReference type="InterPro" id="IPR023271">
    <property type="entry name" value="Aquaporin-like"/>
</dbReference>
<keyword evidence="3 10" id="KW-0813">Transport</keyword>
<evidence type="ECO:0000256" key="9">
    <source>
        <dbReference type="ARBA" id="ARBA00045280"/>
    </source>
</evidence>
<keyword evidence="8 11" id="KW-0472">Membrane</keyword>
<evidence type="ECO:0000256" key="10">
    <source>
        <dbReference type="RuleBase" id="RU000477"/>
    </source>
</evidence>
<dbReference type="InterPro" id="IPR000425">
    <property type="entry name" value="MIP"/>
</dbReference>
<comment type="similarity">
    <text evidence="2 10">Belongs to the MIP/aquaporin (TC 1.A.8) family.</text>
</comment>
<accession>A0A1W0WPW5</accession>
<dbReference type="PROSITE" id="PS51257">
    <property type="entry name" value="PROKAR_LIPOPROTEIN"/>
    <property type="match status" value="1"/>
</dbReference>
<evidence type="ECO:0000256" key="3">
    <source>
        <dbReference type="ARBA" id="ARBA00022448"/>
    </source>
</evidence>
<dbReference type="PANTHER" id="PTHR43829:SF9">
    <property type="entry name" value="AQUAPORIN-9"/>
    <property type="match status" value="1"/>
</dbReference>
<dbReference type="PRINTS" id="PR00783">
    <property type="entry name" value="MINTRINSICP"/>
</dbReference>
<dbReference type="GO" id="GO:0015250">
    <property type="term" value="F:water channel activity"/>
    <property type="evidence" value="ECO:0007669"/>
    <property type="project" value="TreeGrafter"/>
</dbReference>
<evidence type="ECO:0000256" key="5">
    <source>
        <dbReference type="ARBA" id="ARBA00022692"/>
    </source>
</evidence>
<feature type="transmembrane region" description="Helical" evidence="11">
    <location>
        <begin position="206"/>
        <end position="229"/>
    </location>
</feature>
<dbReference type="EMBL" id="MTYJ01000063">
    <property type="protein sequence ID" value="OQV17229.1"/>
    <property type="molecule type" value="Genomic_DNA"/>
</dbReference>
<dbReference type="Pfam" id="PF00230">
    <property type="entry name" value="MIP"/>
    <property type="match status" value="1"/>
</dbReference>
<feature type="transmembrane region" description="Helical" evidence="11">
    <location>
        <begin position="12"/>
        <end position="36"/>
    </location>
</feature>
<evidence type="ECO:0000256" key="2">
    <source>
        <dbReference type="ARBA" id="ARBA00006175"/>
    </source>
</evidence>
<evidence type="ECO:0000256" key="1">
    <source>
        <dbReference type="ARBA" id="ARBA00004651"/>
    </source>
</evidence>
<feature type="transmembrane region" description="Helical" evidence="11">
    <location>
        <begin position="88"/>
        <end position="115"/>
    </location>
</feature>
<keyword evidence="4" id="KW-1003">Cell membrane</keyword>
<dbReference type="Gene3D" id="1.20.1080.10">
    <property type="entry name" value="Glycerol uptake facilitator protein"/>
    <property type="match status" value="1"/>
</dbReference>
<comment type="subcellular location">
    <subcellularLocation>
        <location evidence="1">Cell membrane</location>
        <topology evidence="1">Multi-pass membrane protein</topology>
    </subcellularLocation>
</comment>
<keyword evidence="7" id="KW-0346">Stress response</keyword>
<feature type="transmembrane region" description="Helical" evidence="11">
    <location>
        <begin position="48"/>
        <end position="67"/>
    </location>
</feature>
<dbReference type="SUPFAM" id="SSF81338">
    <property type="entry name" value="Aquaporin-like"/>
    <property type="match status" value="1"/>
</dbReference>